<proteinExistence type="inferred from homology"/>
<feature type="transmembrane region" description="Helical" evidence="17">
    <location>
        <begin position="220"/>
        <end position="239"/>
    </location>
</feature>
<dbReference type="Proteomes" id="UP001166093">
    <property type="component" value="Unassembled WGS sequence"/>
</dbReference>
<feature type="region of interest" description="Disordered" evidence="18">
    <location>
        <begin position="500"/>
        <end position="522"/>
    </location>
</feature>
<keyword evidence="13" id="KW-0325">Glycoprotein</keyword>
<comment type="subcellular location">
    <subcellularLocation>
        <location evidence="1">Cell membrane</location>
        <topology evidence="1">Multi-pass membrane protein</topology>
    </subcellularLocation>
    <subcellularLocation>
        <location evidence="17">Membrane</location>
        <topology evidence="17">Multi-pass membrane protein</topology>
    </subcellularLocation>
</comment>
<evidence type="ECO:0000256" key="15">
    <source>
        <dbReference type="ARBA" id="ARBA00048715"/>
    </source>
</evidence>
<dbReference type="InterPro" id="IPR050746">
    <property type="entry name" value="DAACS"/>
</dbReference>
<evidence type="ECO:0000256" key="8">
    <source>
        <dbReference type="ARBA" id="ARBA00022958"/>
    </source>
</evidence>
<feature type="compositionally biased region" description="Basic and acidic residues" evidence="18">
    <location>
        <begin position="511"/>
        <end position="522"/>
    </location>
</feature>
<evidence type="ECO:0000256" key="16">
    <source>
        <dbReference type="ARBA" id="ARBA00049118"/>
    </source>
</evidence>
<dbReference type="PRINTS" id="PR00173">
    <property type="entry name" value="EDTRNSPORT"/>
</dbReference>
<comment type="caution">
    <text evidence="19">The sequence shown here is derived from an EMBL/GenBank/DDBJ whole genome shotgun (WGS) entry which is preliminary data.</text>
</comment>
<keyword evidence="12 17" id="KW-0472">Membrane</keyword>
<evidence type="ECO:0000256" key="18">
    <source>
        <dbReference type="SAM" id="MobiDB-lite"/>
    </source>
</evidence>
<keyword evidence="4" id="KW-1003">Cell membrane</keyword>
<feature type="transmembrane region" description="Helical" evidence="17">
    <location>
        <begin position="293"/>
        <end position="318"/>
    </location>
</feature>
<name>A0ABS2Y573_POLSP</name>
<protein>
    <recommendedName>
        <fullName evidence="17">Amino acid transporter</fullName>
    </recommendedName>
</protein>
<dbReference type="EMBL" id="JAAWVQ010110358">
    <property type="protein sequence ID" value="MBN3281594.1"/>
    <property type="molecule type" value="Genomic_DNA"/>
</dbReference>
<dbReference type="InterPro" id="IPR036458">
    <property type="entry name" value="Na:dicarbo_symporter_sf"/>
</dbReference>
<keyword evidence="6" id="KW-0479">Metal-binding</keyword>
<accession>A0ABS2Y573</accession>
<dbReference type="PANTHER" id="PTHR11958">
    <property type="entry name" value="SODIUM/DICARBOXYLATE SYMPORTER-RELATED"/>
    <property type="match status" value="1"/>
</dbReference>
<dbReference type="InterPro" id="IPR018107">
    <property type="entry name" value="Na-dicarboxylate_symporter_CS"/>
</dbReference>
<dbReference type="Pfam" id="PF00375">
    <property type="entry name" value="SDF"/>
    <property type="match status" value="1"/>
</dbReference>
<evidence type="ECO:0000313" key="19">
    <source>
        <dbReference type="EMBL" id="MBN3281594.1"/>
    </source>
</evidence>
<evidence type="ECO:0000256" key="11">
    <source>
        <dbReference type="ARBA" id="ARBA00023053"/>
    </source>
</evidence>
<evidence type="ECO:0000256" key="2">
    <source>
        <dbReference type="ARBA" id="ARBA00011233"/>
    </source>
</evidence>
<evidence type="ECO:0000256" key="1">
    <source>
        <dbReference type="ARBA" id="ARBA00004651"/>
    </source>
</evidence>
<evidence type="ECO:0000256" key="7">
    <source>
        <dbReference type="ARBA" id="ARBA00022847"/>
    </source>
</evidence>
<evidence type="ECO:0000256" key="9">
    <source>
        <dbReference type="ARBA" id="ARBA00022970"/>
    </source>
</evidence>
<evidence type="ECO:0000256" key="12">
    <source>
        <dbReference type="ARBA" id="ARBA00023136"/>
    </source>
</evidence>
<feature type="transmembrane region" description="Helical" evidence="17">
    <location>
        <begin position="109"/>
        <end position="131"/>
    </location>
</feature>
<dbReference type="PROSITE" id="PS00714">
    <property type="entry name" value="NA_DICARBOXYL_SYMP_2"/>
    <property type="match status" value="1"/>
</dbReference>
<dbReference type="InterPro" id="IPR001991">
    <property type="entry name" value="Na-dicarboxylate_symporter"/>
</dbReference>
<reference evidence="19" key="1">
    <citation type="journal article" date="2021" name="Cell">
        <title>Tracing the genetic footprints of vertebrate landing in non-teleost ray-finned fishes.</title>
        <authorList>
            <person name="Bi X."/>
            <person name="Wang K."/>
            <person name="Yang L."/>
            <person name="Pan H."/>
            <person name="Jiang H."/>
            <person name="Wei Q."/>
            <person name="Fang M."/>
            <person name="Yu H."/>
            <person name="Zhu C."/>
            <person name="Cai Y."/>
            <person name="He Y."/>
            <person name="Gan X."/>
            <person name="Zeng H."/>
            <person name="Yu D."/>
            <person name="Zhu Y."/>
            <person name="Jiang H."/>
            <person name="Qiu Q."/>
            <person name="Yang H."/>
            <person name="Zhang Y.E."/>
            <person name="Wang W."/>
            <person name="Zhu M."/>
            <person name="He S."/>
            <person name="Zhang G."/>
        </authorList>
    </citation>
    <scope>NUCLEOTIDE SEQUENCE</scope>
    <source>
        <strain evidence="19">Pddl_001</strain>
    </source>
</reference>
<evidence type="ECO:0000256" key="10">
    <source>
        <dbReference type="ARBA" id="ARBA00022989"/>
    </source>
</evidence>
<keyword evidence="9" id="KW-0029">Amino-acid transport</keyword>
<comment type="catalytic activity">
    <reaction evidence="14">
        <text>K(+)(in) + L-glutamate(out) + 3 Na(+)(out) + H(+)(out) = K(+)(out) + L-glutamate(in) + 3 Na(+)(in) + H(+)(in)</text>
        <dbReference type="Rhea" id="RHEA:70699"/>
        <dbReference type="ChEBI" id="CHEBI:15378"/>
        <dbReference type="ChEBI" id="CHEBI:29101"/>
        <dbReference type="ChEBI" id="CHEBI:29103"/>
        <dbReference type="ChEBI" id="CHEBI:29985"/>
    </reaction>
</comment>
<dbReference type="SUPFAM" id="SSF118215">
    <property type="entry name" value="Proton glutamate symport protein"/>
    <property type="match status" value="1"/>
</dbReference>
<evidence type="ECO:0000256" key="4">
    <source>
        <dbReference type="ARBA" id="ARBA00022475"/>
    </source>
</evidence>
<keyword evidence="8" id="KW-0630">Potassium</keyword>
<feature type="non-terminal residue" evidence="19">
    <location>
        <position position="1"/>
    </location>
</feature>
<comment type="similarity">
    <text evidence="17">Belongs to the dicarboxylate/amino acid:cation symporter (DAACS) (TC 2.A.23) family.</text>
</comment>
<evidence type="ECO:0000313" key="20">
    <source>
        <dbReference type="Proteomes" id="UP001166093"/>
    </source>
</evidence>
<evidence type="ECO:0000256" key="17">
    <source>
        <dbReference type="RuleBase" id="RU361216"/>
    </source>
</evidence>
<keyword evidence="10 17" id="KW-1133">Transmembrane helix</keyword>
<evidence type="ECO:0000256" key="6">
    <source>
        <dbReference type="ARBA" id="ARBA00022723"/>
    </source>
</evidence>
<sequence length="522" mass="58158">MEQLQERIRTRSLRAKKKVESITKDDVKGFLKRNAFVLFTITAVVIGIFLGFSLRSYKMSYREVKYFSFPGELLMRMLQMLVLPLLVSSLITGMAALDSKASGKMGLRAVVYYTSTTVIAVFIGIVMVLIIHPGKGSKDEFKNQKKIQQISPADAFLDLIRNMFPPNIVQACTQQFKTQYAKRVVQVTVTVNESLFNLTNSTQEILKEEMIPIPGSVNGVNALGLVVFSMCFGLIIGSMKEKGQALKDFFDCLNEAIMKLVAIIMWYAPIGILFLIAGKIVEMDDISTVGGQLGMYTITVIIGLMIHAIFVLPTLYFVVTRKNPFVFIGGLIQALITALGTSSSSATLPITFKCLEENNKVDKRVTRFVLPVGATINMDGTALYEALAAIFIAQVNGLDLSFGQILTIRMYVLKSSIPLSFFSRVSKLTNFSRMNVMAPRLPTDDISLIIAVDWFLDRLRTTTNVLGDSIGAGIVEYLSRHELRKDVEMGNSVVEENEMKKPYQLISQENENEKPLDSETKM</sequence>
<comment type="subunit">
    <text evidence="2">Homotrimer.</text>
</comment>
<dbReference type="PANTHER" id="PTHR11958:SF24">
    <property type="entry name" value="EXCITATORY AMINO ACID TRANSPORTER 1"/>
    <property type="match status" value="1"/>
</dbReference>
<evidence type="ECO:0000256" key="3">
    <source>
        <dbReference type="ARBA" id="ARBA00022448"/>
    </source>
</evidence>
<gene>
    <name evidence="19" type="primary">Slc1a3_0</name>
    <name evidence="19" type="ORF">GTO93_0006730</name>
</gene>
<feature type="transmembrane region" description="Helical" evidence="17">
    <location>
        <begin position="260"/>
        <end position="281"/>
    </location>
</feature>
<organism evidence="19 20">
    <name type="scientific">Polyodon spathula</name>
    <name type="common">North American paddlefish</name>
    <name type="synonym">Squalus spathula</name>
    <dbReference type="NCBI Taxonomy" id="7913"/>
    <lineage>
        <taxon>Eukaryota</taxon>
        <taxon>Metazoa</taxon>
        <taxon>Chordata</taxon>
        <taxon>Craniata</taxon>
        <taxon>Vertebrata</taxon>
        <taxon>Euteleostomi</taxon>
        <taxon>Actinopterygii</taxon>
        <taxon>Chondrostei</taxon>
        <taxon>Acipenseriformes</taxon>
        <taxon>Polyodontidae</taxon>
        <taxon>Polyodon</taxon>
    </lineage>
</organism>
<keyword evidence="7 17" id="KW-0769">Symport</keyword>
<comment type="catalytic activity">
    <reaction evidence="15">
        <text>K(+)(in) + L-aspartate(out) + 3 Na(+)(out) + H(+)(out) = K(+)(out) + L-aspartate(in) + 3 Na(+)(in) + H(+)(in)</text>
        <dbReference type="Rhea" id="RHEA:70851"/>
        <dbReference type="ChEBI" id="CHEBI:15378"/>
        <dbReference type="ChEBI" id="CHEBI:29101"/>
        <dbReference type="ChEBI" id="CHEBI:29103"/>
        <dbReference type="ChEBI" id="CHEBI:29991"/>
    </reaction>
</comment>
<keyword evidence="5 17" id="KW-0812">Transmembrane</keyword>
<keyword evidence="3 17" id="KW-0813">Transport</keyword>
<feature type="transmembrane region" description="Helical" evidence="17">
    <location>
        <begin position="77"/>
        <end position="97"/>
    </location>
</feature>
<feature type="transmembrane region" description="Helical" evidence="17">
    <location>
        <begin position="36"/>
        <end position="57"/>
    </location>
</feature>
<evidence type="ECO:0000256" key="14">
    <source>
        <dbReference type="ARBA" id="ARBA00047601"/>
    </source>
</evidence>
<evidence type="ECO:0000256" key="5">
    <source>
        <dbReference type="ARBA" id="ARBA00022692"/>
    </source>
</evidence>
<keyword evidence="11" id="KW-0915">Sodium</keyword>
<feature type="transmembrane region" description="Helical" evidence="17">
    <location>
        <begin position="325"/>
        <end position="344"/>
    </location>
</feature>
<dbReference type="Gene3D" id="1.10.3860.10">
    <property type="entry name" value="Sodium:dicarboxylate symporter"/>
    <property type="match status" value="1"/>
</dbReference>
<keyword evidence="20" id="KW-1185">Reference proteome</keyword>
<feature type="non-terminal residue" evidence="19">
    <location>
        <position position="522"/>
    </location>
</feature>
<comment type="catalytic activity">
    <reaction evidence="16">
        <text>D-aspartate(out) + K(+)(in) + 3 Na(+)(out) + H(+)(out) = D-aspartate(in) + K(+)(out) + 3 Na(+)(in) + H(+)(in)</text>
        <dbReference type="Rhea" id="RHEA:71379"/>
        <dbReference type="ChEBI" id="CHEBI:15378"/>
        <dbReference type="ChEBI" id="CHEBI:29101"/>
        <dbReference type="ChEBI" id="CHEBI:29103"/>
        <dbReference type="ChEBI" id="CHEBI:29990"/>
    </reaction>
</comment>
<dbReference type="PROSITE" id="PS00713">
    <property type="entry name" value="NA_DICARBOXYL_SYMP_1"/>
    <property type="match status" value="1"/>
</dbReference>
<evidence type="ECO:0000256" key="13">
    <source>
        <dbReference type="ARBA" id="ARBA00023180"/>
    </source>
</evidence>